<reference evidence="1 2" key="1">
    <citation type="journal article" date="2022" name="bioRxiv">
        <title>Genomics of Preaxostyla Flagellates Illuminates Evolutionary Transitions and the Path Towards Mitochondrial Loss.</title>
        <authorList>
            <person name="Novak L.V.F."/>
            <person name="Treitli S.C."/>
            <person name="Pyrih J."/>
            <person name="Halakuc P."/>
            <person name="Pipaliya S.V."/>
            <person name="Vacek V."/>
            <person name="Brzon O."/>
            <person name="Soukal P."/>
            <person name="Eme L."/>
            <person name="Dacks J.B."/>
            <person name="Karnkowska A."/>
            <person name="Elias M."/>
            <person name="Hampl V."/>
        </authorList>
    </citation>
    <scope>NUCLEOTIDE SEQUENCE [LARGE SCALE GENOMIC DNA]</scope>
    <source>
        <strain evidence="1">NAU3</strain>
        <tissue evidence="1">Gut</tissue>
    </source>
</reference>
<gene>
    <name evidence="1" type="ORF">BLNAU_6577</name>
</gene>
<name>A0ABQ9Y472_9EUKA</name>
<dbReference type="EMBL" id="JARBJD010000037">
    <property type="protein sequence ID" value="KAK2958543.1"/>
    <property type="molecule type" value="Genomic_DNA"/>
</dbReference>
<sequence length="78" mass="8712">MTSSSTENCINDHFELRADEALFIRNIVSTVGFPESFVDEMNRDPTKQSVLMNGLQMLYSSLPTSIQNDLSKDPEAPS</sequence>
<organism evidence="1 2">
    <name type="scientific">Blattamonas nauphoetae</name>
    <dbReference type="NCBI Taxonomy" id="2049346"/>
    <lineage>
        <taxon>Eukaryota</taxon>
        <taxon>Metamonada</taxon>
        <taxon>Preaxostyla</taxon>
        <taxon>Oxymonadida</taxon>
        <taxon>Blattamonas</taxon>
    </lineage>
</organism>
<evidence type="ECO:0000313" key="1">
    <source>
        <dbReference type="EMBL" id="KAK2958543.1"/>
    </source>
</evidence>
<comment type="caution">
    <text evidence="1">The sequence shown here is derived from an EMBL/GenBank/DDBJ whole genome shotgun (WGS) entry which is preliminary data.</text>
</comment>
<protein>
    <submittedName>
        <fullName evidence="1">Uncharacterized protein</fullName>
    </submittedName>
</protein>
<proteinExistence type="predicted"/>
<dbReference type="Proteomes" id="UP001281761">
    <property type="component" value="Unassembled WGS sequence"/>
</dbReference>
<keyword evidence="2" id="KW-1185">Reference proteome</keyword>
<accession>A0ABQ9Y472</accession>
<evidence type="ECO:0000313" key="2">
    <source>
        <dbReference type="Proteomes" id="UP001281761"/>
    </source>
</evidence>